<feature type="compositionally biased region" description="Polar residues" evidence="1">
    <location>
        <begin position="260"/>
        <end position="277"/>
    </location>
</feature>
<dbReference type="InterPro" id="IPR019448">
    <property type="entry name" value="NT-C2"/>
</dbReference>
<dbReference type="Pfam" id="PF10358">
    <property type="entry name" value="NT-C2"/>
    <property type="match status" value="1"/>
</dbReference>
<dbReference type="HOGENOM" id="CLU_446300_0_0_1"/>
<feature type="region of interest" description="Disordered" evidence="1">
    <location>
        <begin position="448"/>
        <end position="569"/>
    </location>
</feature>
<evidence type="ECO:0000313" key="3">
    <source>
        <dbReference type="EMBL" id="CCA68377.1"/>
    </source>
</evidence>
<feature type="compositionally biased region" description="Basic and acidic residues" evidence="1">
    <location>
        <begin position="242"/>
        <end position="257"/>
    </location>
</feature>
<dbReference type="STRING" id="1109443.G4TAM4"/>
<accession>G4TAM4</accession>
<dbReference type="PROSITE" id="PS51840">
    <property type="entry name" value="C2_NT"/>
    <property type="match status" value="1"/>
</dbReference>
<feature type="compositionally biased region" description="Low complexity" evidence="1">
    <location>
        <begin position="278"/>
        <end position="292"/>
    </location>
</feature>
<keyword evidence="4" id="KW-1185">Reference proteome</keyword>
<feature type="compositionally biased region" description="Basic and acidic residues" evidence="1">
    <location>
        <begin position="343"/>
        <end position="356"/>
    </location>
</feature>
<feature type="compositionally biased region" description="Low complexity" evidence="1">
    <location>
        <begin position="538"/>
        <end position="554"/>
    </location>
</feature>
<feature type="domain" description="C2 NT-type" evidence="2">
    <location>
        <begin position="19"/>
        <end position="224"/>
    </location>
</feature>
<feature type="compositionally biased region" description="Low complexity" evidence="1">
    <location>
        <begin position="467"/>
        <end position="500"/>
    </location>
</feature>
<protein>
    <recommendedName>
        <fullName evidence="2">C2 NT-type domain-containing protein</fullName>
    </recommendedName>
</protein>
<dbReference type="eggNOG" id="ENOG502SDZE">
    <property type="taxonomic scope" value="Eukaryota"/>
</dbReference>
<evidence type="ECO:0000256" key="1">
    <source>
        <dbReference type="SAM" id="MobiDB-lite"/>
    </source>
</evidence>
<dbReference type="OrthoDB" id="3365224at2759"/>
<dbReference type="PANTHER" id="PTHR21456">
    <property type="entry name" value="FAMILY WITH SEQUENCE SIMILARITY 102"/>
    <property type="match status" value="1"/>
</dbReference>
<dbReference type="EMBL" id="CAFZ01000031">
    <property type="protein sequence ID" value="CCA68377.1"/>
    <property type="molecule type" value="Genomic_DNA"/>
</dbReference>
<sequence>MAAAHHFDDKKANFKVLLTTAFGAKEVDCRVALTIHSVTNLPVLDGAYRVRWKFRDISAKATRDIGQRLKAVGEPGHASANGTNDVDNDPGLSSSSPTSPTAHSSSVASNSKPAEVSITPDERGATPYRNLNKRDHSVSFEHTVEVVAHMRVVRGELIGEPLKLVIERYTEETGDSGTMKFEPRVGHKFIDLAEFVNEGKIRRKYLLERSKTNAMVTVSLDIRTTKSGIEFRKPDLRQDHLLIGRKESGPPLKRDRPLTPLNTTFHGSRGDSLQPTLSRTSSATSSTTSSARGQMNRGLPVSRSETEAVIEALFNPTIFSSRAITPSSASPRASLELPTPKLNEAHTPRPRAEPAHHNRRSRRDSMESSSDSDDVPRSELSNSRPATSTHSQSPERERHHRPSLNEQGKTALEIALQMNDNMDYNHTIRPKLASAGSSQAGSWEIINFKQGAPGIRRKKQQDRSDTADSTSTDFSTTSSKSHASTTSSGHTTTPDIISPSSKPPPMISIIAETPTTARPDDRGRWYKPRTFKKRSNGDDSAPSSRSSTPAPTDRAAGVHDHKRQRPSVDAGLGEALKLIVLGDKPLVSAPEKIEDTHDGPLLSGQVTPTPPRS</sequence>
<dbReference type="Proteomes" id="UP000007148">
    <property type="component" value="Unassembled WGS sequence"/>
</dbReference>
<reference evidence="3 4" key="1">
    <citation type="journal article" date="2011" name="PLoS Pathog.">
        <title>Endophytic Life Strategies Decoded by Genome and Transcriptome Analyses of the Mutualistic Root Symbiont Piriformospora indica.</title>
        <authorList>
            <person name="Zuccaro A."/>
            <person name="Lahrmann U."/>
            <person name="Guldener U."/>
            <person name="Langen G."/>
            <person name="Pfiffi S."/>
            <person name="Biedenkopf D."/>
            <person name="Wong P."/>
            <person name="Samans B."/>
            <person name="Grimm C."/>
            <person name="Basiewicz M."/>
            <person name="Murat C."/>
            <person name="Martin F."/>
            <person name="Kogel K.H."/>
        </authorList>
    </citation>
    <scope>NUCLEOTIDE SEQUENCE [LARGE SCALE GENOMIC DNA]</scope>
    <source>
        <strain evidence="3 4">DSM 11827</strain>
    </source>
</reference>
<evidence type="ECO:0000259" key="2">
    <source>
        <dbReference type="PROSITE" id="PS51840"/>
    </source>
</evidence>
<organism evidence="3 4">
    <name type="scientific">Serendipita indica (strain DSM 11827)</name>
    <name type="common">Root endophyte fungus</name>
    <name type="synonym">Piriformospora indica</name>
    <dbReference type="NCBI Taxonomy" id="1109443"/>
    <lineage>
        <taxon>Eukaryota</taxon>
        <taxon>Fungi</taxon>
        <taxon>Dikarya</taxon>
        <taxon>Basidiomycota</taxon>
        <taxon>Agaricomycotina</taxon>
        <taxon>Agaricomycetes</taxon>
        <taxon>Sebacinales</taxon>
        <taxon>Serendipitaceae</taxon>
        <taxon>Serendipita</taxon>
    </lineage>
</organism>
<gene>
    <name evidence="3" type="ORF">PIIN_02243</name>
</gene>
<dbReference type="PANTHER" id="PTHR21456:SF1">
    <property type="entry name" value="C2 NT-TYPE DOMAIN-CONTAINING PROTEIN"/>
    <property type="match status" value="1"/>
</dbReference>
<comment type="caution">
    <text evidence="3">The sequence shown here is derived from an EMBL/GenBank/DDBJ whole genome shotgun (WGS) entry which is preliminary data.</text>
</comment>
<dbReference type="AlphaFoldDB" id="G4TAM4"/>
<dbReference type="InParanoid" id="G4TAM4"/>
<dbReference type="OMA" id="MHINRES"/>
<feature type="region of interest" description="Disordered" evidence="1">
    <location>
        <begin position="72"/>
        <end position="132"/>
    </location>
</feature>
<proteinExistence type="predicted"/>
<feature type="region of interest" description="Disordered" evidence="1">
    <location>
        <begin position="242"/>
        <end position="303"/>
    </location>
</feature>
<name>G4TAM4_SERID</name>
<feature type="compositionally biased region" description="Polar residues" evidence="1">
    <location>
        <begin position="379"/>
        <end position="392"/>
    </location>
</feature>
<feature type="compositionally biased region" description="Low complexity" evidence="1">
    <location>
        <begin position="93"/>
        <end position="111"/>
    </location>
</feature>
<feature type="region of interest" description="Disordered" evidence="1">
    <location>
        <begin position="590"/>
        <end position="613"/>
    </location>
</feature>
<feature type="region of interest" description="Disordered" evidence="1">
    <location>
        <begin position="323"/>
        <end position="407"/>
    </location>
</feature>
<evidence type="ECO:0000313" key="4">
    <source>
        <dbReference type="Proteomes" id="UP000007148"/>
    </source>
</evidence>
<dbReference type="InterPro" id="IPR039931">
    <property type="entry name" value="EEIG1/2-like"/>
</dbReference>
<feature type="compositionally biased region" description="Basic residues" evidence="1">
    <location>
        <begin position="525"/>
        <end position="534"/>
    </location>
</feature>